<dbReference type="PANTHER" id="PTHR10587:SF128">
    <property type="entry name" value="POLYSACCHARIDE DEACETYLASE PDAB-RELATED"/>
    <property type="match status" value="1"/>
</dbReference>
<dbReference type="GO" id="GO:0005975">
    <property type="term" value="P:carbohydrate metabolic process"/>
    <property type="evidence" value="ECO:0007669"/>
    <property type="project" value="InterPro"/>
</dbReference>
<feature type="domain" description="NodB homology" evidence="1">
    <location>
        <begin position="50"/>
        <end position="228"/>
    </location>
</feature>
<accession>A0A1M5NWI8</accession>
<dbReference type="InterPro" id="IPR050248">
    <property type="entry name" value="Polysacc_deacetylase_ArnD"/>
</dbReference>
<proteinExistence type="predicted"/>
<organism evidence="2 3">
    <name type="scientific">Tepidibacter thalassicus DSM 15285</name>
    <dbReference type="NCBI Taxonomy" id="1123350"/>
    <lineage>
        <taxon>Bacteria</taxon>
        <taxon>Bacillati</taxon>
        <taxon>Bacillota</taxon>
        <taxon>Clostridia</taxon>
        <taxon>Peptostreptococcales</taxon>
        <taxon>Peptostreptococcaceae</taxon>
        <taxon>Tepidibacter</taxon>
    </lineage>
</organism>
<dbReference type="STRING" id="1123350.SAMN02744040_00255"/>
<sequence length="237" mass="27654">MVLIFNKKKLLTLVVLLLLVGIGFNLKYFSVKSFNNIEEPFYRGNKENSNYVAITCNVDWGNEYIDQMLKILDEKNVKITFMVTGRWAEKYPDILLKIKKEGHEIGNHGYKHIDYSKLNYNLNYREIKKSKEIIETIIKEKTVFFEPPSGYYNKDTVKAAKDFGYIPIKWSIDTIDWKYKNNYSEIIKKIKSSKIEDGSIILIHPTNGTIQSLESIINIVRENGYEVGKLSDIFEVE</sequence>
<dbReference type="InterPro" id="IPR002509">
    <property type="entry name" value="NODB_dom"/>
</dbReference>
<dbReference type="PROSITE" id="PS51677">
    <property type="entry name" value="NODB"/>
    <property type="match status" value="1"/>
</dbReference>
<dbReference type="EMBL" id="FQXH01000005">
    <property type="protein sequence ID" value="SHG93825.1"/>
    <property type="molecule type" value="Genomic_DNA"/>
</dbReference>
<keyword evidence="3" id="KW-1185">Reference proteome</keyword>
<evidence type="ECO:0000259" key="1">
    <source>
        <dbReference type="PROSITE" id="PS51677"/>
    </source>
</evidence>
<evidence type="ECO:0000313" key="2">
    <source>
        <dbReference type="EMBL" id="SHG93825.1"/>
    </source>
</evidence>
<dbReference type="GO" id="GO:0016810">
    <property type="term" value="F:hydrolase activity, acting on carbon-nitrogen (but not peptide) bonds"/>
    <property type="evidence" value="ECO:0007669"/>
    <property type="project" value="InterPro"/>
</dbReference>
<dbReference type="Pfam" id="PF01522">
    <property type="entry name" value="Polysacc_deac_1"/>
    <property type="match status" value="1"/>
</dbReference>
<evidence type="ECO:0000313" key="3">
    <source>
        <dbReference type="Proteomes" id="UP000242520"/>
    </source>
</evidence>
<name>A0A1M5NWI8_9FIRM</name>
<dbReference type="Proteomes" id="UP000242520">
    <property type="component" value="Unassembled WGS sequence"/>
</dbReference>
<dbReference type="GO" id="GO:0016020">
    <property type="term" value="C:membrane"/>
    <property type="evidence" value="ECO:0007669"/>
    <property type="project" value="TreeGrafter"/>
</dbReference>
<dbReference type="OrthoDB" id="9806342at2"/>
<gene>
    <name evidence="2" type="ORF">SAMN02744040_00255</name>
</gene>
<reference evidence="3" key="1">
    <citation type="submission" date="2016-11" db="EMBL/GenBank/DDBJ databases">
        <authorList>
            <person name="Varghese N."/>
            <person name="Submissions S."/>
        </authorList>
    </citation>
    <scope>NUCLEOTIDE SEQUENCE [LARGE SCALE GENOMIC DNA]</scope>
    <source>
        <strain evidence="3">DSM 15285</strain>
    </source>
</reference>
<dbReference type="InterPro" id="IPR011330">
    <property type="entry name" value="Glyco_hydro/deAcase_b/a-brl"/>
</dbReference>
<dbReference type="SUPFAM" id="SSF88713">
    <property type="entry name" value="Glycoside hydrolase/deacetylase"/>
    <property type="match status" value="1"/>
</dbReference>
<protein>
    <submittedName>
        <fullName evidence="2">Peptidoglycan/xylan/chitin deacetylase, PgdA/CDA1 family</fullName>
    </submittedName>
</protein>
<dbReference type="RefSeq" id="WP_072723055.1">
    <property type="nucleotide sequence ID" value="NZ_FQXH01000005.1"/>
</dbReference>
<dbReference type="Gene3D" id="3.20.20.370">
    <property type="entry name" value="Glycoside hydrolase/deacetylase"/>
    <property type="match status" value="1"/>
</dbReference>
<dbReference type="AlphaFoldDB" id="A0A1M5NWI8"/>
<dbReference type="PANTHER" id="PTHR10587">
    <property type="entry name" value="GLYCOSYL TRANSFERASE-RELATED"/>
    <property type="match status" value="1"/>
</dbReference>